<comment type="caution">
    <text evidence="2">The sequence shown here is derived from an EMBL/GenBank/DDBJ whole genome shotgun (WGS) entry which is preliminary data.</text>
</comment>
<keyword evidence="3" id="KW-1185">Reference proteome</keyword>
<evidence type="ECO:0000313" key="3">
    <source>
        <dbReference type="Proteomes" id="UP001265746"/>
    </source>
</evidence>
<dbReference type="AlphaFoldDB" id="A0AAD9SB11"/>
<evidence type="ECO:0000313" key="2">
    <source>
        <dbReference type="EMBL" id="KAK2602830.1"/>
    </source>
</evidence>
<evidence type="ECO:0000259" key="1">
    <source>
        <dbReference type="Pfam" id="PF20150"/>
    </source>
</evidence>
<accession>A0AAD9SB11</accession>
<protein>
    <recommendedName>
        <fullName evidence="1">2EXR domain-containing protein</fullName>
    </recommendedName>
</protein>
<name>A0AAD9SB11_PHOAM</name>
<dbReference type="EMBL" id="JAUJFL010000005">
    <property type="protein sequence ID" value="KAK2602830.1"/>
    <property type="molecule type" value="Genomic_DNA"/>
</dbReference>
<feature type="domain" description="2EXR" evidence="1">
    <location>
        <begin position="122"/>
        <end position="165"/>
    </location>
</feature>
<reference evidence="2" key="1">
    <citation type="submission" date="2023-06" db="EMBL/GenBank/DDBJ databases">
        <authorList>
            <person name="Noh H."/>
        </authorList>
    </citation>
    <scope>NUCLEOTIDE SEQUENCE</scope>
    <source>
        <strain evidence="2">DUCC20226</strain>
    </source>
</reference>
<proteinExistence type="predicted"/>
<organism evidence="2 3">
    <name type="scientific">Phomopsis amygdali</name>
    <name type="common">Fusicoccum amygdali</name>
    <dbReference type="NCBI Taxonomy" id="1214568"/>
    <lineage>
        <taxon>Eukaryota</taxon>
        <taxon>Fungi</taxon>
        <taxon>Dikarya</taxon>
        <taxon>Ascomycota</taxon>
        <taxon>Pezizomycotina</taxon>
        <taxon>Sordariomycetes</taxon>
        <taxon>Sordariomycetidae</taxon>
        <taxon>Diaporthales</taxon>
        <taxon>Diaporthaceae</taxon>
        <taxon>Diaporthe</taxon>
    </lineage>
</organism>
<sequence length="446" mass="52126">MGVSIETAQRWEQNHKYQIPVVFAFPLASRNVVDHYFATARTKDWDTRLKEYWALQDYKLRDTEYHENDQRTEFSDSNPNIDLAADLDTLSQVPEQAEEENLRSHQLRSTVEMCRRTRRDEFHGFMDLPSEIRDMIYSYALHKGRVIIPNSGPFTRDLEPVKYYKNDDGFYYMRYRGLEHELAAMENGRRAPRPLGLVQGVSRAIQDEAARIYFGRNHFIFPAGSFLRPIWCNLRDGFERSTEDDFWRDARNHTNIAPLLRDVSYAFDMRDYPTDDFANLYRNFRIRDSIRSRAVSPGEALRALHDQKTLSLEIEWTERIDSIKRMTLDRLLLAFDECYCAVGCCRKVEWVLDRFLHMGPPPGTGDTADNAYSSIDWRERPPLVIEVIGLVNDWEKQMAQEKLTVFQGSEVCFNTTVAPEFEFMSGAGLVDYINFLQGDFSPAIYD</sequence>
<gene>
    <name evidence="2" type="ORF">N8I77_009335</name>
</gene>
<dbReference type="Pfam" id="PF20150">
    <property type="entry name" value="2EXR"/>
    <property type="match status" value="1"/>
</dbReference>
<dbReference type="Proteomes" id="UP001265746">
    <property type="component" value="Unassembled WGS sequence"/>
</dbReference>
<dbReference type="InterPro" id="IPR045518">
    <property type="entry name" value="2EXR"/>
</dbReference>